<dbReference type="EMBL" id="JACJIQ010000049">
    <property type="protein sequence ID" value="MBA9079918.1"/>
    <property type="molecule type" value="Genomic_DNA"/>
</dbReference>
<evidence type="ECO:0000313" key="1">
    <source>
        <dbReference type="EMBL" id="MBA9079918.1"/>
    </source>
</evidence>
<name>A0A839GZP8_9BACT</name>
<dbReference type="RefSeq" id="WP_220483139.1">
    <property type="nucleotide sequence ID" value="NZ_JACJIQ010000049.1"/>
</dbReference>
<gene>
    <name evidence="1" type="ORF">FHS90_004664</name>
</gene>
<organism evidence="1 2">
    <name type="scientific">Rufibacter quisquiliarum</name>
    <dbReference type="NCBI Taxonomy" id="1549639"/>
    <lineage>
        <taxon>Bacteria</taxon>
        <taxon>Pseudomonadati</taxon>
        <taxon>Bacteroidota</taxon>
        <taxon>Cytophagia</taxon>
        <taxon>Cytophagales</taxon>
        <taxon>Hymenobacteraceae</taxon>
        <taxon>Rufibacter</taxon>
    </lineage>
</organism>
<dbReference type="Proteomes" id="UP000563094">
    <property type="component" value="Unassembled WGS sequence"/>
</dbReference>
<accession>A0A839GZP8</accession>
<evidence type="ECO:0000313" key="2">
    <source>
        <dbReference type="Proteomes" id="UP000563094"/>
    </source>
</evidence>
<sequence>RRQAKNQQKPTKNRELLQKWTGKSLDYLSKRKLTPPDFIGKSCKRGIDAAFEQEKSLVMRLPPIRMHFGLIS</sequence>
<dbReference type="AlphaFoldDB" id="A0A839GZP8"/>
<comment type="caution">
    <text evidence="1">The sequence shown here is derived from an EMBL/GenBank/DDBJ whole genome shotgun (WGS) entry which is preliminary data.</text>
</comment>
<feature type="non-terminal residue" evidence="1">
    <location>
        <position position="1"/>
    </location>
</feature>
<protein>
    <submittedName>
        <fullName evidence="1">Uncharacterized protein</fullName>
    </submittedName>
</protein>
<reference evidence="1 2" key="1">
    <citation type="submission" date="2020-08" db="EMBL/GenBank/DDBJ databases">
        <title>Genomic Encyclopedia of Type Strains, Phase IV (KMG-IV): sequencing the most valuable type-strain genomes for metagenomic binning, comparative biology and taxonomic classification.</title>
        <authorList>
            <person name="Goeker M."/>
        </authorList>
    </citation>
    <scope>NUCLEOTIDE SEQUENCE [LARGE SCALE GENOMIC DNA]</scope>
    <source>
        <strain evidence="1 2">DSM 29854</strain>
    </source>
</reference>
<keyword evidence="2" id="KW-1185">Reference proteome</keyword>
<proteinExistence type="predicted"/>